<evidence type="ECO:0000256" key="1">
    <source>
        <dbReference type="ARBA" id="ARBA00004613"/>
    </source>
</evidence>
<evidence type="ECO:0000256" key="7">
    <source>
        <dbReference type="ARBA" id="ARBA00023326"/>
    </source>
</evidence>
<evidence type="ECO:0000256" key="4">
    <source>
        <dbReference type="ARBA" id="ARBA00022729"/>
    </source>
</evidence>
<keyword evidence="2" id="KW-0964">Secreted</keyword>
<evidence type="ECO:0000256" key="5">
    <source>
        <dbReference type="ARBA" id="ARBA00022801"/>
    </source>
</evidence>
<dbReference type="PANTHER" id="PTHR38050">
    <property type="match status" value="1"/>
</dbReference>
<keyword evidence="3" id="KW-0858">Xylan degradation</keyword>
<comment type="subcellular location">
    <subcellularLocation>
        <location evidence="1">Secreted</location>
    </subcellularLocation>
</comment>
<organism evidence="9 10">
    <name type="scientific">Alteromonas gilva</name>
    <dbReference type="NCBI Taxonomy" id="2987522"/>
    <lineage>
        <taxon>Bacteria</taxon>
        <taxon>Pseudomonadati</taxon>
        <taxon>Pseudomonadota</taxon>
        <taxon>Gammaproteobacteria</taxon>
        <taxon>Alteromonadales</taxon>
        <taxon>Alteromonadaceae</taxon>
        <taxon>Alteromonas/Salinimonas group</taxon>
        <taxon>Alteromonas</taxon>
    </lineage>
</organism>
<gene>
    <name evidence="9" type="ORF">OIK42_07220</name>
</gene>
<proteinExistence type="predicted"/>
<dbReference type="PANTHER" id="PTHR38050:SF2">
    <property type="entry name" value="FERULOYL ESTERASE C-RELATED"/>
    <property type="match status" value="1"/>
</dbReference>
<evidence type="ECO:0000313" key="10">
    <source>
        <dbReference type="Proteomes" id="UP001218788"/>
    </source>
</evidence>
<dbReference type="Gene3D" id="3.40.50.1820">
    <property type="entry name" value="alpha/beta hydrolase"/>
    <property type="match status" value="1"/>
</dbReference>
<keyword evidence="7" id="KW-0624">Polysaccharide degradation</keyword>
<dbReference type="InterPro" id="IPR010126">
    <property type="entry name" value="Esterase_phb"/>
</dbReference>
<keyword evidence="10" id="KW-1185">Reference proteome</keyword>
<keyword evidence="4 8" id="KW-0732">Signal</keyword>
<evidence type="ECO:0000256" key="3">
    <source>
        <dbReference type="ARBA" id="ARBA00022651"/>
    </source>
</evidence>
<feature type="chain" id="PRO_5046626280" evidence="8">
    <location>
        <begin position="24"/>
        <end position="295"/>
    </location>
</feature>
<dbReference type="Proteomes" id="UP001218788">
    <property type="component" value="Unassembled WGS sequence"/>
</dbReference>
<dbReference type="RefSeq" id="WP_273639477.1">
    <property type="nucleotide sequence ID" value="NZ_JAQQXP010000001.1"/>
</dbReference>
<keyword evidence="6" id="KW-0119">Carbohydrate metabolism</keyword>
<feature type="signal peptide" evidence="8">
    <location>
        <begin position="1"/>
        <end position="23"/>
    </location>
</feature>
<comment type="caution">
    <text evidence="9">The sequence shown here is derived from an EMBL/GenBank/DDBJ whole genome shotgun (WGS) entry which is preliminary data.</text>
</comment>
<sequence>MNNRLTALFTLLLLCLVPATVHAAAIDQTGQFAGQQRSWRLFVPAGTDKSTPLPLLFNFHGTGSDPADISALNEFEQLAAKEGFIVVAPRAEFSYESDGPRTWNVEKKKSPYNDVAFIRALITHLSATLPIDASRIYATGFSGGARMTSRLGCDLTSTFAAIAPIGGIRFADDCLPTATLPVLTYHGIKDPVNHYQHQPHSPRYWHMGVQQALNGWVSHNQCHQQNEEEVSPGIARMTYSQCDNHTQVIFYRSQDAGHTWPGSPRAAQMAGFGLGKTDPLPMTEIIWQFLNQYRR</sequence>
<keyword evidence="5" id="KW-0378">Hydrolase</keyword>
<reference evidence="9 10" key="1">
    <citation type="submission" date="2022-10" db="EMBL/GenBank/DDBJ databases">
        <title>Alteromonas sp. chi3 Genome sequencing.</title>
        <authorList>
            <person name="Park S."/>
        </authorList>
    </citation>
    <scope>NUCLEOTIDE SEQUENCE [LARGE SCALE GENOMIC DNA]</scope>
    <source>
        <strain evidence="10">chi3</strain>
    </source>
</reference>
<dbReference type="SUPFAM" id="SSF53474">
    <property type="entry name" value="alpha/beta-Hydrolases"/>
    <property type="match status" value="1"/>
</dbReference>
<dbReference type="Pfam" id="PF10503">
    <property type="entry name" value="Esterase_PHB"/>
    <property type="match status" value="1"/>
</dbReference>
<accession>A0ABT5L0J7</accession>
<dbReference type="EMBL" id="JAQQXP010000001">
    <property type="protein sequence ID" value="MDC8830553.1"/>
    <property type="molecule type" value="Genomic_DNA"/>
</dbReference>
<evidence type="ECO:0000313" key="9">
    <source>
        <dbReference type="EMBL" id="MDC8830553.1"/>
    </source>
</evidence>
<dbReference type="InterPro" id="IPR029058">
    <property type="entry name" value="AB_hydrolase_fold"/>
</dbReference>
<evidence type="ECO:0000256" key="2">
    <source>
        <dbReference type="ARBA" id="ARBA00022525"/>
    </source>
</evidence>
<evidence type="ECO:0000256" key="6">
    <source>
        <dbReference type="ARBA" id="ARBA00023277"/>
    </source>
</evidence>
<protein>
    <submittedName>
        <fullName evidence="9">PHB depolymerase family esterase</fullName>
    </submittedName>
</protein>
<dbReference type="InterPro" id="IPR043595">
    <property type="entry name" value="FaeB/C/D"/>
</dbReference>
<evidence type="ECO:0000256" key="8">
    <source>
        <dbReference type="SAM" id="SignalP"/>
    </source>
</evidence>
<name>A0ABT5L0J7_9ALTE</name>